<feature type="transmembrane region" description="Helical" evidence="2">
    <location>
        <begin position="132"/>
        <end position="150"/>
    </location>
</feature>
<feature type="transmembrane region" description="Helical" evidence="2">
    <location>
        <begin position="98"/>
        <end position="120"/>
    </location>
</feature>
<dbReference type="Pfam" id="PF00892">
    <property type="entry name" value="EamA"/>
    <property type="match status" value="2"/>
</dbReference>
<organism evidence="4 5">
    <name type="scientific">Macrococcoides canis</name>
    <dbReference type="NCBI Taxonomy" id="1855823"/>
    <lineage>
        <taxon>Bacteria</taxon>
        <taxon>Bacillati</taxon>
        <taxon>Bacillota</taxon>
        <taxon>Bacilli</taxon>
        <taxon>Bacillales</taxon>
        <taxon>Staphylococcaceae</taxon>
        <taxon>Macrococcoides</taxon>
    </lineage>
</organism>
<dbReference type="Proteomes" id="UP000194154">
    <property type="component" value="Chromosome"/>
</dbReference>
<keyword evidence="2" id="KW-0472">Membrane</keyword>
<evidence type="ECO:0000313" key="4">
    <source>
        <dbReference type="EMBL" id="ARQ07620.1"/>
    </source>
</evidence>
<dbReference type="InterPro" id="IPR000620">
    <property type="entry name" value="EamA_dom"/>
</dbReference>
<protein>
    <submittedName>
        <fullName evidence="4">Putative inner membrane transporter YicL</fullName>
    </submittedName>
</protein>
<sequence>MIRKQNILNVFRDKHTFFQFVIYSIFGMLAVQYTFLASIEAGNAAVATLLQYLAPIVILTFLLITRKTEFRAIDLIIILVSSFGTFLLLTSGNINNVVVPPAAIIWGLLSAIAAAFYTTMYAGRLFVRNTPLVIIGAAILIAGLFISLFNRHWQINPLSYGAMFNIYLIFVIIVGTALAFFLYLLSVKYIDPQLTALLGCIKP</sequence>
<dbReference type="KEGG" id="mcak:MCCS_20050"/>
<dbReference type="EMBL" id="CP021059">
    <property type="protein sequence ID" value="ARQ07620.1"/>
    <property type="molecule type" value="Genomic_DNA"/>
</dbReference>
<feature type="transmembrane region" description="Helical" evidence="2">
    <location>
        <begin position="20"/>
        <end position="39"/>
    </location>
</feature>
<feature type="transmembrane region" description="Helical" evidence="2">
    <location>
        <begin position="162"/>
        <end position="185"/>
    </location>
</feature>
<evidence type="ECO:0000259" key="3">
    <source>
        <dbReference type="Pfam" id="PF00892"/>
    </source>
</evidence>
<comment type="similarity">
    <text evidence="1">Belongs to the EamA transporter family.</text>
</comment>
<dbReference type="GO" id="GO:0016020">
    <property type="term" value="C:membrane"/>
    <property type="evidence" value="ECO:0007669"/>
    <property type="project" value="InterPro"/>
</dbReference>
<keyword evidence="2" id="KW-0812">Transmembrane</keyword>
<keyword evidence="2" id="KW-1133">Transmembrane helix</keyword>
<feature type="domain" description="EamA" evidence="3">
    <location>
        <begin position="13"/>
        <end position="89"/>
    </location>
</feature>
<feature type="transmembrane region" description="Helical" evidence="2">
    <location>
        <begin position="72"/>
        <end position="92"/>
    </location>
</feature>
<feature type="transmembrane region" description="Helical" evidence="2">
    <location>
        <begin position="45"/>
        <end position="65"/>
    </location>
</feature>
<dbReference type="AlphaFoldDB" id="A0A1W7AER9"/>
<name>A0A1W7AER9_9STAP</name>
<evidence type="ECO:0000256" key="2">
    <source>
        <dbReference type="SAM" id="Phobius"/>
    </source>
</evidence>
<gene>
    <name evidence="4" type="primary">yicL_2</name>
    <name evidence="4" type="ORF">MCCS_20050</name>
</gene>
<feature type="domain" description="EamA" evidence="3">
    <location>
        <begin position="103"/>
        <end position="203"/>
    </location>
</feature>
<proteinExistence type="inferred from homology"/>
<evidence type="ECO:0000256" key="1">
    <source>
        <dbReference type="ARBA" id="ARBA00007362"/>
    </source>
</evidence>
<accession>A0A1W7AER9</accession>
<keyword evidence="5" id="KW-1185">Reference proteome</keyword>
<reference evidence="4 5" key="1">
    <citation type="journal article" date="2017" name="Int. J. Syst. Evol. Microbiol.">
        <title>Macrococcus canis sp. nov., a skin bacterium associated with infections in dogs.</title>
        <authorList>
            <person name="Gobeli Brawand S."/>
            <person name="Cotting K."/>
            <person name="Gomez-Sanz E."/>
            <person name="Collaud A."/>
            <person name="Thomann A."/>
            <person name="Brodard I."/>
            <person name="Rodriguez-Campos S."/>
            <person name="Strauss C."/>
            <person name="Perreten V."/>
        </authorList>
    </citation>
    <scope>NUCLEOTIDE SEQUENCE [LARGE SCALE GENOMIC DNA]</scope>
    <source>
        <strain evidence="4 5">KM45013</strain>
    </source>
</reference>
<evidence type="ECO:0000313" key="5">
    <source>
        <dbReference type="Proteomes" id="UP000194154"/>
    </source>
</evidence>